<reference evidence="1 2" key="2">
    <citation type="submission" date="2017-10" db="EMBL/GenBank/DDBJ databases">
        <authorList>
            <person name="Banno H."/>
            <person name="Chua N.-H."/>
        </authorList>
    </citation>
    <scope>NUCLEOTIDE SEQUENCE [LARGE SCALE GENOMIC DNA]</scope>
    <source>
        <strain evidence="1 2">JK626</strain>
    </source>
</reference>
<dbReference type="PANTHER" id="PTHR30288:SF0">
    <property type="entry name" value="FLAGELLAR HOOK-ASSOCIATED PROTEIN 2"/>
    <property type="match status" value="1"/>
</dbReference>
<dbReference type="GO" id="GO:0009421">
    <property type="term" value="C:bacterial-type flagellum filament cap"/>
    <property type="evidence" value="ECO:0007669"/>
    <property type="project" value="InterPro"/>
</dbReference>
<keyword evidence="1" id="KW-0282">Flagellum</keyword>
<dbReference type="RefSeq" id="WP_099391154.1">
    <property type="nucleotide sequence ID" value="NZ_PDYF01000006.1"/>
</dbReference>
<dbReference type="InterPro" id="IPR040026">
    <property type="entry name" value="FliD"/>
</dbReference>
<name>A0A2G3DZ76_9FIRM</name>
<comment type="caution">
    <text evidence="1">The sequence shown here is derived from an EMBL/GenBank/DDBJ whole genome shotgun (WGS) entry which is preliminary data.</text>
</comment>
<evidence type="ECO:0000313" key="1">
    <source>
        <dbReference type="EMBL" id="PHU36185.1"/>
    </source>
</evidence>
<gene>
    <name evidence="1" type="ORF">CSX01_01365</name>
</gene>
<evidence type="ECO:0000313" key="2">
    <source>
        <dbReference type="Proteomes" id="UP000225889"/>
    </source>
</evidence>
<accession>A0A2G3DZ76</accession>
<dbReference type="EMBL" id="PDYF01000006">
    <property type="protein sequence ID" value="PHU36185.1"/>
    <property type="molecule type" value="Genomic_DNA"/>
</dbReference>
<reference evidence="1 2" key="1">
    <citation type="submission" date="2017-10" db="EMBL/GenBank/DDBJ databases">
        <title>Resolving the taxonomy of Roseburia spp., Eubacterium rectale and Agathobacter spp. through phylogenomic analysis.</title>
        <authorList>
            <person name="Sheridan P.O."/>
            <person name="Walker A.W."/>
            <person name="Duncan S.H."/>
            <person name="Scott K.P."/>
            <person name="Toole P.W.O."/>
            <person name="Luis P."/>
            <person name="Flint H.J."/>
        </authorList>
    </citation>
    <scope>NUCLEOTIDE SEQUENCE [LARGE SCALE GENOMIC DNA]</scope>
    <source>
        <strain evidence="1 2">JK626</strain>
    </source>
</reference>
<dbReference type="Proteomes" id="UP000225889">
    <property type="component" value="Unassembled WGS sequence"/>
</dbReference>
<dbReference type="PANTHER" id="PTHR30288">
    <property type="entry name" value="FLAGELLAR CAP/ASSEMBLY PROTEIN FLID"/>
    <property type="match status" value="1"/>
</dbReference>
<dbReference type="GO" id="GO:0071973">
    <property type="term" value="P:bacterial-type flagellum-dependent cell motility"/>
    <property type="evidence" value="ECO:0007669"/>
    <property type="project" value="TreeGrafter"/>
</dbReference>
<organism evidence="1 2">
    <name type="scientific">Pseudobutyrivibrio ruminis</name>
    <dbReference type="NCBI Taxonomy" id="46206"/>
    <lineage>
        <taxon>Bacteria</taxon>
        <taxon>Bacillati</taxon>
        <taxon>Bacillota</taxon>
        <taxon>Clostridia</taxon>
        <taxon>Lachnospirales</taxon>
        <taxon>Lachnospiraceae</taxon>
        <taxon>Pseudobutyrivibrio</taxon>
    </lineage>
</organism>
<keyword evidence="1" id="KW-0969">Cilium</keyword>
<dbReference type="AlphaFoldDB" id="A0A2G3DZ76"/>
<sequence length="424" mass="46669">MSRIDTAYNYFMTTYGDNIGSRYESHKKSELRDTYNKIVKANKESPLYKIKDSEDIGQFAIDIKEHANSIALSISNLTANGEDISSVLDKRIANSSQPESVDVVYVGDSSDDAEDFEIQVNNLAQPQINRGNYLPPDGHSFEEGQYSFDLDIRNHSYEFQFNVNRGETNLSVQDKIIRLLNTSDVGLKASLITNSQKANAIEISSKATGLNDDKDLLFDISSNISWRELNTLGIDNILQKPSNSDFKLNGVSHQSVSNTFTVNKTYELTMKKPSNGPVNIGLMNDTEALSTGVNQLLFSYNGMIDVGLRYTSGHQNRALFNEISSIGRNMAGRLAVIGIDADSLGHLSLDSSTLTDAINSGNREEAFATLNEFKAVIRSAATKASINPMQYVDKAIVEYKNPGKTLAAPYATSAYSGMMCNYGL</sequence>
<keyword evidence="1" id="KW-0966">Cell projection</keyword>
<protein>
    <submittedName>
        <fullName evidence="1">Flagellar capping protein</fullName>
    </submittedName>
</protein>
<proteinExistence type="predicted"/>